<gene>
    <name evidence="6" type="ORF">SAMN05421780_1088</name>
</gene>
<evidence type="ECO:0000256" key="1">
    <source>
        <dbReference type="ARBA" id="ARBA00009868"/>
    </source>
</evidence>
<dbReference type="STRING" id="927664.SAMN05421780_1088"/>
<dbReference type="AlphaFoldDB" id="A0A1I1L0Y1"/>
<dbReference type="InterPro" id="IPR026444">
    <property type="entry name" value="Secre_tail"/>
</dbReference>
<name>A0A1I1L0Y1_9BACT</name>
<dbReference type="NCBIfam" id="TIGR01451">
    <property type="entry name" value="B_ant_repeat"/>
    <property type="match status" value="1"/>
</dbReference>
<evidence type="ECO:0000259" key="5">
    <source>
        <dbReference type="Pfam" id="PF24595"/>
    </source>
</evidence>
<keyword evidence="3" id="KW-0677">Repeat</keyword>
<dbReference type="InterPro" id="IPR013783">
    <property type="entry name" value="Ig-like_fold"/>
</dbReference>
<dbReference type="Gene3D" id="2.60.40.10">
    <property type="entry name" value="Immunoglobulins"/>
    <property type="match status" value="1"/>
</dbReference>
<dbReference type="PANTHER" id="PTHR47114:SF2">
    <property type="entry name" value="OLIGODENDROCYTE-MYELIN GLYCOPROTEIN"/>
    <property type="match status" value="1"/>
</dbReference>
<dbReference type="OrthoDB" id="1524003at2"/>
<dbReference type="InterPro" id="IPR055353">
    <property type="entry name" value="DUF7619"/>
</dbReference>
<dbReference type="PROSITE" id="PS51450">
    <property type="entry name" value="LRR"/>
    <property type="match status" value="3"/>
</dbReference>
<feature type="signal peptide" evidence="4">
    <location>
        <begin position="1"/>
        <end position="23"/>
    </location>
</feature>
<dbReference type="SUPFAM" id="SSF52058">
    <property type="entry name" value="L domain-like"/>
    <property type="match status" value="1"/>
</dbReference>
<keyword evidence="7" id="KW-1185">Reference proteome</keyword>
<evidence type="ECO:0000256" key="3">
    <source>
        <dbReference type="ARBA" id="ARBA00022737"/>
    </source>
</evidence>
<dbReference type="EMBL" id="FOLE01000008">
    <property type="protein sequence ID" value="SFC66719.1"/>
    <property type="molecule type" value="Genomic_DNA"/>
</dbReference>
<evidence type="ECO:0000256" key="2">
    <source>
        <dbReference type="ARBA" id="ARBA00022614"/>
    </source>
</evidence>
<comment type="similarity">
    <text evidence="1">Belongs to the LRR-containing bacterial E3 ligase family.</text>
</comment>
<organism evidence="6 7">
    <name type="scientific">Flexibacter flexilis DSM 6793</name>
    <dbReference type="NCBI Taxonomy" id="927664"/>
    <lineage>
        <taxon>Bacteria</taxon>
        <taxon>Pseudomonadati</taxon>
        <taxon>Bacteroidota</taxon>
        <taxon>Cytophagia</taxon>
        <taxon>Cytophagales</taxon>
        <taxon>Flexibacteraceae</taxon>
        <taxon>Flexibacter</taxon>
    </lineage>
</organism>
<dbReference type="InterPro" id="IPR051071">
    <property type="entry name" value="LRR-bact_E3_ubiq_ligases"/>
</dbReference>
<dbReference type="Gene3D" id="3.80.10.10">
    <property type="entry name" value="Ribonuclease Inhibitor"/>
    <property type="match status" value="1"/>
</dbReference>
<dbReference type="Pfam" id="PF24595">
    <property type="entry name" value="DUF7619"/>
    <property type="match status" value="1"/>
</dbReference>
<sequence>MKKLIATMSLLLAGLFVQPEVQAQNYVDIPDANFRTKLMSLYPSCFNTSEQLDTLCAQNSTNNFMDLSHNFIVNLEGIQYFKQLKYLYCNSNQLTSLPALPSGLQTLNCGSNQLTSLPSIPNTVTYLNISDNQLTTLPTLSSGLGALDCSNNQLTSLPTLPSSLTMLACNNNQLTSLPMLPSTLHYLTCQNNQLTSLPTLPSGLNYLNCSYNQLTNLPTLLNSLYYLYCNNNQLTNLPTLPSNLAELYCNDNQLTSLPILSNSLGFLICHNNPLSCLPLLPPYLWQISVTNTNISCIPNSTPILVATINGDSLNTTPLPPICNPTNNSEQCNVYPKFFGYIYEDSDADGVKDASEIGIAHIKVTTSNGISVFSDNSGYYEIAVPDTGIFTASVPTAPLYFTFTPTSQTVHFAAFGQVNMTNFGLITNALVYDLKVNLTNSRNARPGFGLDVMIDYMNQGTLVSNGVVKFLKPALYTIDSTSVEGYIVSNDTLIWNVGNLPLGFRSEITVYGKVSTAAVLGSSMPFWAGIQGNGTEETPANNTQMLNLMITGSYDPNDKQARSEISPAQIAAGEYIDYTIRFQNTGTDTAFTVVIADTLESNLQANTLEMLASSHNVRTSVKNNIVYFEHLNIQLPDSNVNEKASHGFVSFRIKPQANLALGTNISNKAAIYFDYNAPVITNTAVTKVQNPTGIFDKINKTLATYPNPVDKGVLYVPNMIGASATLTSLEGKELRNWSAIGESVSLEGIAQGMYLLKVTQKGETRTAKVMVK</sequence>
<dbReference type="InterPro" id="IPR001611">
    <property type="entry name" value="Leu-rich_rpt"/>
</dbReference>
<feature type="chain" id="PRO_5011509542" evidence="4">
    <location>
        <begin position="24"/>
        <end position="771"/>
    </location>
</feature>
<evidence type="ECO:0000313" key="6">
    <source>
        <dbReference type="EMBL" id="SFC66719.1"/>
    </source>
</evidence>
<dbReference type="SMART" id="SM00364">
    <property type="entry name" value="LRR_BAC"/>
    <property type="match status" value="10"/>
</dbReference>
<protein>
    <submittedName>
        <fullName evidence="6">Conserved repeat domain-containing protein/Por secretion system C-terminal sorting domain-containing protein</fullName>
    </submittedName>
</protein>
<evidence type="ECO:0000313" key="7">
    <source>
        <dbReference type="Proteomes" id="UP000199514"/>
    </source>
</evidence>
<evidence type="ECO:0000256" key="4">
    <source>
        <dbReference type="SAM" id="SignalP"/>
    </source>
</evidence>
<dbReference type="RefSeq" id="WP_091513635.1">
    <property type="nucleotide sequence ID" value="NZ_FOLE01000008.1"/>
</dbReference>
<dbReference type="Proteomes" id="UP000199514">
    <property type="component" value="Unassembled WGS sequence"/>
</dbReference>
<dbReference type="InterPro" id="IPR032675">
    <property type="entry name" value="LRR_dom_sf"/>
</dbReference>
<dbReference type="PANTHER" id="PTHR47114">
    <property type="match status" value="1"/>
</dbReference>
<proteinExistence type="inferred from homology"/>
<reference evidence="6 7" key="1">
    <citation type="submission" date="2016-10" db="EMBL/GenBank/DDBJ databases">
        <authorList>
            <person name="de Groot N.N."/>
        </authorList>
    </citation>
    <scope>NUCLEOTIDE SEQUENCE [LARGE SCALE GENOMIC DNA]</scope>
    <source>
        <strain evidence="6 7">DSM 6793</strain>
    </source>
</reference>
<feature type="domain" description="DUF7619" evidence="5">
    <location>
        <begin position="554"/>
        <end position="685"/>
    </location>
</feature>
<accession>A0A1I1L0Y1</accession>
<dbReference type="InterPro" id="IPR047589">
    <property type="entry name" value="DUF11_rpt"/>
</dbReference>
<keyword evidence="2" id="KW-0433">Leucine-rich repeat</keyword>
<dbReference type="NCBIfam" id="TIGR04183">
    <property type="entry name" value="Por_Secre_tail"/>
    <property type="match status" value="1"/>
</dbReference>
<keyword evidence="4" id="KW-0732">Signal</keyword>